<feature type="transmembrane region" description="Helical" evidence="7">
    <location>
        <begin position="155"/>
        <end position="179"/>
    </location>
</feature>
<feature type="transmembrane region" description="Helical" evidence="7">
    <location>
        <begin position="32"/>
        <end position="55"/>
    </location>
</feature>
<organism evidence="8">
    <name type="scientific">Petromyzon marinus</name>
    <name type="common">Sea lamprey</name>
    <dbReference type="NCBI Taxonomy" id="7757"/>
    <lineage>
        <taxon>Eukaryota</taxon>
        <taxon>Metazoa</taxon>
        <taxon>Chordata</taxon>
        <taxon>Craniata</taxon>
        <taxon>Vertebrata</taxon>
        <taxon>Cyclostomata</taxon>
        <taxon>Hyperoartia</taxon>
        <taxon>Petromyzontiformes</taxon>
        <taxon>Petromyzontidae</taxon>
        <taxon>Petromyzon</taxon>
    </lineage>
</organism>
<keyword evidence="5 7" id="KW-1133">Transmembrane helix</keyword>
<feature type="transmembrane region" description="Helical" evidence="7">
    <location>
        <begin position="6"/>
        <end position="25"/>
    </location>
</feature>
<evidence type="ECO:0000256" key="1">
    <source>
        <dbReference type="ARBA" id="ARBA00004141"/>
    </source>
</evidence>
<keyword evidence="4 7" id="KW-0914">Notch signaling pathway</keyword>
<name>S4RAA2_PETMA</name>
<evidence type="ECO:0000256" key="2">
    <source>
        <dbReference type="ARBA" id="ARBA00005577"/>
    </source>
</evidence>
<reference evidence="8" key="2">
    <citation type="submission" date="2025-09" db="UniProtKB">
        <authorList>
            <consortium name="Ensembl"/>
        </authorList>
    </citation>
    <scope>IDENTIFICATION</scope>
</reference>
<dbReference type="GO" id="GO:0007219">
    <property type="term" value="P:Notch signaling pathway"/>
    <property type="evidence" value="ECO:0007669"/>
    <property type="project" value="UniProtKB-UniRule"/>
</dbReference>
<comment type="subcellular location">
    <subcellularLocation>
        <location evidence="1 7">Membrane</location>
        <topology evidence="1 7">Multi-pass membrane protein</topology>
    </subcellularLocation>
</comment>
<dbReference type="GO" id="GO:0070765">
    <property type="term" value="C:gamma-secretase complex"/>
    <property type="evidence" value="ECO:0007669"/>
    <property type="project" value="UniProtKB-UniRule"/>
</dbReference>
<dbReference type="InterPro" id="IPR009294">
    <property type="entry name" value="Aph-1"/>
</dbReference>
<dbReference type="OMA" id="LVWFIAM"/>
<proteinExistence type="inferred from homology"/>
<dbReference type="PANTHER" id="PTHR12889">
    <property type="entry name" value="GAMMA-SECRETASE SUBUNIT APH-1"/>
    <property type="match status" value="1"/>
</dbReference>
<evidence type="ECO:0000256" key="6">
    <source>
        <dbReference type="ARBA" id="ARBA00023136"/>
    </source>
</evidence>
<comment type="function">
    <text evidence="7">Potential subunit of the gamma-secretase complex, an endoprotease complex that catalyzes the intramembrane cleavage of integral proteins such as Notch receptors.</text>
</comment>
<evidence type="ECO:0000256" key="5">
    <source>
        <dbReference type="ARBA" id="ARBA00022989"/>
    </source>
</evidence>
<dbReference type="Ensembl" id="ENSPMAT00000002144.1">
    <property type="protein sequence ID" value="ENSPMAP00000002133.1"/>
    <property type="gene ID" value="ENSPMAG00000001941.1"/>
</dbReference>
<dbReference type="STRING" id="7757.ENSPMAP00000002133"/>
<evidence type="ECO:0000256" key="7">
    <source>
        <dbReference type="RuleBase" id="RU369072"/>
    </source>
</evidence>
<feature type="transmembrane region" description="Helical" evidence="7">
    <location>
        <begin position="218"/>
        <end position="236"/>
    </location>
</feature>
<reference evidence="8" key="1">
    <citation type="submission" date="2025-08" db="UniProtKB">
        <authorList>
            <consortium name="Ensembl"/>
        </authorList>
    </citation>
    <scope>IDENTIFICATION</scope>
</reference>
<comment type="subunit">
    <text evidence="7">Component of the gamma-secretase complex.</text>
</comment>
<evidence type="ECO:0000256" key="4">
    <source>
        <dbReference type="ARBA" id="ARBA00022976"/>
    </source>
</evidence>
<sequence>MPLATFFGCTFIAFGPAFALFILTVARDPLRVIIFIAGAFFWLVSLLLSSLVWFIATKASDRKNEELQHGLLIFGVLLSVLFQEVFRYGYYRLLRKAQDGLVTFSQDNRPPISMQEMAYVAGLGFGIISGAFSVVNILAQSIGPGTVGIRQDSEYFFLTSAFLTLAVILLHMCWGVVFFDGCQQSRVWAVLLVIALHFLVSSMTFLNPVYAGSLVPTYVVLVGMLLWAFVVAGGTPESLHRALTCKGLDYGLTSVLML</sequence>
<dbReference type="GeneTree" id="ENSGT00390000002049"/>
<keyword evidence="3 7" id="KW-0812">Transmembrane</keyword>
<protein>
    <recommendedName>
        <fullName evidence="7">Gamma-secretase subunit APH-1</fullName>
        <shortName evidence="7">APH-1</shortName>
    </recommendedName>
</protein>
<feature type="transmembrane region" description="Helical" evidence="7">
    <location>
        <begin position="118"/>
        <end position="143"/>
    </location>
</feature>
<dbReference type="GO" id="GO:0016485">
    <property type="term" value="P:protein processing"/>
    <property type="evidence" value="ECO:0007669"/>
    <property type="project" value="UniProtKB-UniRule"/>
</dbReference>
<dbReference type="Pfam" id="PF06105">
    <property type="entry name" value="Aph-1"/>
    <property type="match status" value="1"/>
</dbReference>
<keyword evidence="6 7" id="KW-0472">Membrane</keyword>
<comment type="similarity">
    <text evidence="2 7">Belongs to the APH-1 family.</text>
</comment>
<evidence type="ECO:0000256" key="3">
    <source>
        <dbReference type="ARBA" id="ARBA00022692"/>
    </source>
</evidence>
<dbReference type="AlphaFoldDB" id="S4RAA2"/>
<dbReference type="HOGENOM" id="CLU_086389_0_0_1"/>
<evidence type="ECO:0000313" key="8">
    <source>
        <dbReference type="Ensembl" id="ENSPMAP00000002133.1"/>
    </source>
</evidence>
<feature type="transmembrane region" description="Helical" evidence="7">
    <location>
        <begin position="186"/>
        <end position="206"/>
    </location>
</feature>
<accession>S4RAA2</accession>
<feature type="transmembrane region" description="Helical" evidence="7">
    <location>
        <begin position="67"/>
        <end position="86"/>
    </location>
</feature>